<sequence length="999" mass="109249">MGLLGLRKFIDSCGCTRLLPVPLSDAEAEEEVNRRLRVGIHSEIVGEGTGVDLCERYPDKTEATSGQGGGTILAARQRHLTSSSHVRNAEGAAVDASGTCTPVADHVLVDMNCIVHSCFHHQNSENKTKKQLIQEVLERLRVLVTEVVVPRQSLSLCFDGPAPIAKLQTQRLRRRKVSLLDAGGVQQLNTLSITAGSLFMIELENAIASQFKLNRGCGFLRNPCPVYLYGTTVMGEGEAKISRALAFLAYGSGGVADSAVQTPQDAEVPRTGRGIGHTKDRGSNGGGGSGHQRNSRAGSRGGHNSHDYVATTPSLRCRPDDSVVVMGNDIDLVVTCLGATAFHNFSIISPSSLQLIRVSDILYLWLKATSATRGDTPFSPSQLPSIRIDFVFLFLLNGGDHYTGAGEVAMGLWRRYRSVRAAYPHSTLVSPSLDAIDVDFLADVVQASEYTGSSSIDVGMDLLRSALWSLYTVVTGVCPDYHYVPAPAAPQLCHLRAAAAHCQRTKTRIHLLNMKQESQPLTPLETYVALMPTEATLPKSIVTGLHSKAAHRSILKTLETSNDTLAIAMAAKDAVEVSAPWLTKSEQYLRQFTSPVLLNAKPPRRRLSRHEQHRMLATHGHIQVEDPVPVVRPIAMPEKIPYLNVPYSPQTKYLDFYCPFDVVTAQLQGSDGCDYATSESHASGGSFTHLHGRAVSNRPTLFSTAVTPQDRKPVRFSGGRGPVEDLQRSNSSTGRSTEHRRVYLNHEEAAEEVRLRERSSASAKLQRTLEITSGILERGQHFTTPQQRRMHRRLHRLQQAEAAELRSVLAREDRKYAARTEAQDTRDLESELRQFLGDDASPEDVAALMSATSDDHAVVEVAASRRANAVAGCRKASAKRETKHNPERVGVAVAAKALRPRDGKVDKQKAYKPDAAVIGSDPDVVHVGDNRTAPSSTAKQRKRRLTVASATESHTRMVGDASAGVKRRRDERVESHERSSRAQRTPSEPLKRRRALSNN</sequence>
<dbReference type="InterPro" id="IPR027073">
    <property type="entry name" value="5_3_exoribonuclease"/>
</dbReference>
<gene>
    <name evidence="3" type="ORF">JKF63_05239</name>
</gene>
<evidence type="ECO:0000259" key="2">
    <source>
        <dbReference type="Pfam" id="PF03159"/>
    </source>
</evidence>
<dbReference type="Proteomes" id="UP000674318">
    <property type="component" value="Unassembled WGS sequence"/>
</dbReference>
<dbReference type="OrthoDB" id="372487at2759"/>
<dbReference type="GO" id="GO:0003723">
    <property type="term" value="F:RNA binding"/>
    <property type="evidence" value="ECO:0007669"/>
    <property type="project" value="TreeGrafter"/>
</dbReference>
<dbReference type="EMBL" id="JAFJZO010000016">
    <property type="protein sequence ID" value="KAG5508741.1"/>
    <property type="molecule type" value="Genomic_DNA"/>
</dbReference>
<dbReference type="Gene3D" id="3.40.50.12390">
    <property type="match status" value="1"/>
</dbReference>
<comment type="caution">
    <text evidence="3">The sequence shown here is derived from an EMBL/GenBank/DDBJ whole genome shotgun (WGS) entry which is preliminary data.</text>
</comment>
<proteinExistence type="predicted"/>
<dbReference type="GO" id="GO:0005634">
    <property type="term" value="C:nucleus"/>
    <property type="evidence" value="ECO:0007669"/>
    <property type="project" value="TreeGrafter"/>
</dbReference>
<feature type="region of interest" description="Disordered" evidence="1">
    <location>
        <begin position="257"/>
        <end position="313"/>
    </location>
</feature>
<dbReference type="RefSeq" id="XP_067758209.1">
    <property type="nucleotide sequence ID" value="XM_067901207.1"/>
</dbReference>
<evidence type="ECO:0000313" key="4">
    <source>
        <dbReference type="Proteomes" id="UP000674318"/>
    </source>
</evidence>
<dbReference type="InterPro" id="IPR004859">
    <property type="entry name" value="Xrn1_N"/>
</dbReference>
<organism evidence="3 4">
    <name type="scientific">Porcisia hertigi</name>
    <dbReference type="NCBI Taxonomy" id="2761500"/>
    <lineage>
        <taxon>Eukaryota</taxon>
        <taxon>Discoba</taxon>
        <taxon>Euglenozoa</taxon>
        <taxon>Kinetoplastea</taxon>
        <taxon>Metakinetoplastina</taxon>
        <taxon>Trypanosomatida</taxon>
        <taxon>Trypanosomatidae</taxon>
        <taxon>Leishmaniinae</taxon>
        <taxon>Porcisia</taxon>
    </lineage>
</organism>
<feature type="compositionally biased region" description="Basic and acidic residues" evidence="1">
    <location>
        <begin position="968"/>
        <end position="980"/>
    </location>
</feature>
<name>A0A836ICF7_9TRYP</name>
<dbReference type="AlphaFoldDB" id="A0A836ICF7"/>
<dbReference type="PANTHER" id="PTHR12341:SF73">
    <property type="entry name" value="XRN1 N-TERMINAL DOMAIN-CONTAINING PROTEIN"/>
    <property type="match status" value="1"/>
</dbReference>
<keyword evidence="4" id="KW-1185">Reference proteome</keyword>
<evidence type="ECO:0000313" key="3">
    <source>
        <dbReference type="EMBL" id="KAG5508741.1"/>
    </source>
</evidence>
<evidence type="ECO:0000256" key="1">
    <source>
        <dbReference type="SAM" id="MobiDB-lite"/>
    </source>
</evidence>
<dbReference type="PANTHER" id="PTHR12341">
    <property type="entry name" value="5'-&gt;3' EXORIBONUCLEASE"/>
    <property type="match status" value="1"/>
</dbReference>
<dbReference type="GO" id="GO:0000956">
    <property type="term" value="P:nuclear-transcribed mRNA catabolic process"/>
    <property type="evidence" value="ECO:0007669"/>
    <property type="project" value="TreeGrafter"/>
</dbReference>
<protein>
    <recommendedName>
        <fullName evidence="2">Xrn1 N-terminal domain-containing protein</fullName>
    </recommendedName>
</protein>
<dbReference type="GO" id="GO:0004534">
    <property type="term" value="F:5'-3' RNA exonuclease activity"/>
    <property type="evidence" value="ECO:0007669"/>
    <property type="project" value="TreeGrafter"/>
</dbReference>
<dbReference type="Pfam" id="PF03159">
    <property type="entry name" value="XRN_N"/>
    <property type="match status" value="1"/>
</dbReference>
<feature type="region of interest" description="Disordered" evidence="1">
    <location>
        <begin position="922"/>
        <end position="999"/>
    </location>
</feature>
<reference evidence="3 4" key="1">
    <citation type="submission" date="2021-02" db="EMBL/GenBank/DDBJ databases">
        <title>Porcisia hertigi Genome sequencing and assembly.</title>
        <authorList>
            <person name="Almutairi H."/>
            <person name="Gatherer D."/>
        </authorList>
    </citation>
    <scope>NUCLEOTIDE SEQUENCE [LARGE SCALE GENOMIC DNA]</scope>
    <source>
        <strain evidence="3 4">C119</strain>
    </source>
</reference>
<dbReference type="GeneID" id="94291284"/>
<accession>A0A836ICF7</accession>
<feature type="domain" description="Xrn1 N-terminal" evidence="2">
    <location>
        <begin position="102"/>
        <end position="242"/>
    </location>
</feature>
<dbReference type="KEGG" id="phet:94291284"/>
<feature type="region of interest" description="Disordered" evidence="1">
    <location>
        <begin position="710"/>
        <end position="739"/>
    </location>
</feature>